<sequence length="579" mass="63982">MPAGRENLKLKVKRVEREEAPTILGYQEAPSANLPDITTSNVVFSGSTVRGSVTFCRVPGHPTQTSSSASSALGPHEHDRDRDWILQTVIIMRLVTSRPPSLLHTMTNMQLSTLDQLIDDVLLQLFLGLPLTDLLSVRQTCKRLSHLTKLRIIWYKRFSLEVLDKHLPVPGPFLPVNDIAANELEWRTRRALQLDKYWRAPPRHSLPSLQLPLSDGEDLQKTILLYGTDGLLTVHDHKLRLWQVDASSPSAERRTRLAAEWVSPTPITEVVRDALFSSCIAVQTQDSVELISVDSFQFFHLSHIDSPSGTLVGFYDQFILLNTVNPPGDETASQGVVLVDWRADAEGRYILPWLPIYGQFVSFTVFASYLVIVWDSCLATFPLPTHSADTDIVVEAVQKFRFRHRIQTPVSLSSCKSRTLPGVAHSGDAPMENAVECLTIIAGPPEQPYGWGPYMPYGGGMNRSVLYVADRERGLLGLANLPMSVAGEFEGIAVGPSGRGVWIEDHNLRQCSPKAAITGGGLFTTVECDDYSYPLASLPRPKAESLTEPAAAPLQLDFDDGMGRIAVVVAKEVHVIDLL</sequence>
<keyword evidence="3" id="KW-1185">Reference proteome</keyword>
<dbReference type="OrthoDB" id="2688364at2759"/>
<evidence type="ECO:0000313" key="3">
    <source>
        <dbReference type="Proteomes" id="UP000292702"/>
    </source>
</evidence>
<evidence type="ECO:0000313" key="2">
    <source>
        <dbReference type="EMBL" id="TCD67618.1"/>
    </source>
</evidence>
<dbReference type="PROSITE" id="PS50181">
    <property type="entry name" value="FBOX"/>
    <property type="match status" value="1"/>
</dbReference>
<name>A0A4R0RV04_9APHY</name>
<gene>
    <name evidence="2" type="ORF">EIP91_012183</name>
</gene>
<dbReference type="InterPro" id="IPR001810">
    <property type="entry name" value="F-box_dom"/>
</dbReference>
<protein>
    <recommendedName>
        <fullName evidence="1">F-box domain-containing protein</fullName>
    </recommendedName>
</protein>
<comment type="caution">
    <text evidence="2">The sequence shown here is derived from an EMBL/GenBank/DDBJ whole genome shotgun (WGS) entry which is preliminary data.</text>
</comment>
<reference evidence="2 3" key="1">
    <citation type="submission" date="2018-11" db="EMBL/GenBank/DDBJ databases">
        <title>Genome assembly of Steccherinum ochraceum LE-BIN_3174, the white-rot fungus of the Steccherinaceae family (The Residual Polyporoid clade, Polyporales, Basidiomycota).</title>
        <authorList>
            <person name="Fedorova T.V."/>
            <person name="Glazunova O.A."/>
            <person name="Landesman E.O."/>
            <person name="Moiseenko K.V."/>
            <person name="Psurtseva N.V."/>
            <person name="Savinova O.S."/>
            <person name="Shakhova N.V."/>
            <person name="Tyazhelova T.V."/>
            <person name="Vasina D.V."/>
        </authorList>
    </citation>
    <scope>NUCLEOTIDE SEQUENCE [LARGE SCALE GENOMIC DNA]</scope>
    <source>
        <strain evidence="2 3">LE-BIN_3174</strain>
    </source>
</reference>
<accession>A0A4R0RV04</accession>
<dbReference type="SUPFAM" id="SSF81383">
    <property type="entry name" value="F-box domain"/>
    <property type="match status" value="1"/>
</dbReference>
<organism evidence="2 3">
    <name type="scientific">Steccherinum ochraceum</name>
    <dbReference type="NCBI Taxonomy" id="92696"/>
    <lineage>
        <taxon>Eukaryota</taxon>
        <taxon>Fungi</taxon>
        <taxon>Dikarya</taxon>
        <taxon>Basidiomycota</taxon>
        <taxon>Agaricomycotina</taxon>
        <taxon>Agaricomycetes</taxon>
        <taxon>Polyporales</taxon>
        <taxon>Steccherinaceae</taxon>
        <taxon>Steccherinum</taxon>
    </lineage>
</organism>
<dbReference type="InterPro" id="IPR036047">
    <property type="entry name" value="F-box-like_dom_sf"/>
</dbReference>
<dbReference type="SMART" id="SM00256">
    <property type="entry name" value="FBOX"/>
    <property type="match status" value="1"/>
</dbReference>
<dbReference type="EMBL" id="RWJN01000091">
    <property type="protein sequence ID" value="TCD67618.1"/>
    <property type="molecule type" value="Genomic_DNA"/>
</dbReference>
<evidence type="ECO:0000259" key="1">
    <source>
        <dbReference type="PROSITE" id="PS50181"/>
    </source>
</evidence>
<dbReference type="Proteomes" id="UP000292702">
    <property type="component" value="Unassembled WGS sequence"/>
</dbReference>
<dbReference type="Pfam" id="PF12937">
    <property type="entry name" value="F-box-like"/>
    <property type="match status" value="1"/>
</dbReference>
<feature type="domain" description="F-box" evidence="1">
    <location>
        <begin position="111"/>
        <end position="157"/>
    </location>
</feature>
<dbReference type="AlphaFoldDB" id="A0A4R0RV04"/>
<proteinExistence type="predicted"/>
<dbReference type="Gene3D" id="1.20.1280.50">
    <property type="match status" value="1"/>
</dbReference>